<accession>A0A7W3IP39</accession>
<name>A0A7W3IP39_9ACTN</name>
<dbReference type="Proteomes" id="UP000523079">
    <property type="component" value="Unassembled WGS sequence"/>
</dbReference>
<dbReference type="GO" id="GO:0016740">
    <property type="term" value="F:transferase activity"/>
    <property type="evidence" value="ECO:0007669"/>
    <property type="project" value="UniProtKB-KW"/>
</dbReference>
<proteinExistence type="predicted"/>
<organism evidence="2 3">
    <name type="scientific">Microlunatus kandeliicorticis</name>
    <dbReference type="NCBI Taxonomy" id="1759536"/>
    <lineage>
        <taxon>Bacteria</taxon>
        <taxon>Bacillati</taxon>
        <taxon>Actinomycetota</taxon>
        <taxon>Actinomycetes</taxon>
        <taxon>Propionibacteriales</taxon>
        <taxon>Propionibacteriaceae</taxon>
        <taxon>Microlunatus</taxon>
    </lineage>
</organism>
<evidence type="ECO:0000313" key="3">
    <source>
        <dbReference type="Proteomes" id="UP000523079"/>
    </source>
</evidence>
<dbReference type="EMBL" id="JACGWT010000001">
    <property type="protein sequence ID" value="MBA8792648.1"/>
    <property type="molecule type" value="Genomic_DNA"/>
</dbReference>
<dbReference type="Pfam" id="PF04230">
    <property type="entry name" value="PS_pyruv_trans"/>
    <property type="match status" value="1"/>
</dbReference>
<keyword evidence="2" id="KW-0808">Transferase</keyword>
<comment type="caution">
    <text evidence="2">The sequence shown here is derived from an EMBL/GenBank/DDBJ whole genome shotgun (WGS) entry which is preliminary data.</text>
</comment>
<evidence type="ECO:0000313" key="2">
    <source>
        <dbReference type="EMBL" id="MBA8792648.1"/>
    </source>
</evidence>
<reference evidence="2 3" key="1">
    <citation type="submission" date="2020-07" db="EMBL/GenBank/DDBJ databases">
        <title>Sequencing the genomes of 1000 actinobacteria strains.</title>
        <authorList>
            <person name="Klenk H.-P."/>
        </authorList>
    </citation>
    <scope>NUCLEOTIDE SEQUENCE [LARGE SCALE GENOMIC DNA]</scope>
    <source>
        <strain evidence="2 3">DSM 100723</strain>
    </source>
</reference>
<dbReference type="InterPro" id="IPR007345">
    <property type="entry name" value="Polysacch_pyruvyl_Trfase"/>
</dbReference>
<dbReference type="AlphaFoldDB" id="A0A7W3IP39"/>
<protein>
    <submittedName>
        <fullName evidence="2">Polysaccharide pyruvyl transferase WcaK-like protein</fullName>
    </submittedName>
</protein>
<sequence length="392" mass="42672">MPADRTPLIFIDAATQIENLGDDIILRQLLRFLERRGTVRVDVSRVPEWARQVIGVHVDTADDRPGFPRRLLAAGLARRLGRSKRPVYLFLKPGHIGGRYGFRYSLGRVGLLGLTLLGRLCGITTVRLGFSVNDCQGALLHLERLQSRAQQVYAPRDDVSVAYARRVGIRTTGRSADLAYTLGVGGLPADQRRGVVLSFAGSTDGHVQPAYAQQLSAFLQDYVAAMLAREDHPELTWCAQVVRDAAFGDTVLAGNAEVARVSFDRDAVSAERIFRTYSSADLVLTNRLHSFLFSLSEGALAVVVTDPATHGKIVGIVTEMGLPELLVPLDGLTPAALEAHLAGLQARREEILDRVRAYFDTQTARIEAVLDEHVGDRPVAGATRPDPVAVGL</sequence>
<evidence type="ECO:0000259" key="1">
    <source>
        <dbReference type="Pfam" id="PF04230"/>
    </source>
</evidence>
<gene>
    <name evidence="2" type="ORF">FHX74_000242</name>
</gene>
<feature type="domain" description="Polysaccharide pyruvyl transferase" evidence="1">
    <location>
        <begin position="19"/>
        <end position="298"/>
    </location>
</feature>
<keyword evidence="3" id="KW-1185">Reference proteome</keyword>
<dbReference type="RefSeq" id="WP_182558273.1">
    <property type="nucleotide sequence ID" value="NZ_JACGWT010000001.1"/>
</dbReference>